<keyword evidence="1" id="KW-0853">WD repeat</keyword>
<evidence type="ECO:0008006" key="5">
    <source>
        <dbReference type="Google" id="ProtNLM"/>
    </source>
</evidence>
<name>A0A8J2HW27_9PLEO</name>
<dbReference type="EMBL" id="CAJRGZ010000016">
    <property type="protein sequence ID" value="CAG5152715.1"/>
    <property type="molecule type" value="Genomic_DNA"/>
</dbReference>
<dbReference type="InterPro" id="IPR015943">
    <property type="entry name" value="WD40/YVTN_repeat-like_dom_sf"/>
</dbReference>
<evidence type="ECO:0000256" key="2">
    <source>
        <dbReference type="ARBA" id="ARBA00022737"/>
    </source>
</evidence>
<dbReference type="SMART" id="SM00320">
    <property type="entry name" value="WD40"/>
    <property type="match status" value="2"/>
</dbReference>
<dbReference type="Proteomes" id="UP000676310">
    <property type="component" value="Unassembled WGS sequence"/>
</dbReference>
<dbReference type="InterPro" id="IPR052254">
    <property type="entry name" value="CUL4-DDB1_E3_ligase_receptor"/>
</dbReference>
<dbReference type="GO" id="GO:0080008">
    <property type="term" value="C:Cul4-RING E3 ubiquitin ligase complex"/>
    <property type="evidence" value="ECO:0007669"/>
    <property type="project" value="TreeGrafter"/>
</dbReference>
<sequence length="506" mass="57155">MNGQAIPGYFWDAEKKKYFRIQNQTAAQGSNLKYSSENIKKTERKERIQNVAIARSNKIRKERVVRRNPNTFAQTNLDREIGHRRKSRYLQGLWPDACAAGISSRPQELLDIRQPRNSGLKYFDMDPNESTIYAVHKSNSVCMLLADAGSAKKYRYTSPPSNITYSHHAWEEVTRTTSPVSSISFLPQTGALAVTTYGSDRPPELWLSDPGRDNPYVGQKFTPKDCSAIWGAAARPSTFTPSPGLANTVAATWSEHLAVAASSSMLLFARSEAGAWDSQTAVKSLDSDVLALEWISYTTVAIGCRNGTIRLYDTRSGGSSHVLTHPSPISKLKRADDETRLICSGLQDTLFLYDIRAPRLSRSSSRKTFNYDNHHYNEEYFKQLYPTYRDGHKRRKLNHKAFKNWSQPVLTFEHANRDDLELDIDVHPRLGLLAAAQDISTGTAIRVSNMWTGRTVKEIKADHTQPHELPTQFPIRSLKFLDRYDDADGEVDLWSCWNGGIGKFGW</sequence>
<dbReference type="RefSeq" id="XP_043166424.1">
    <property type="nucleotide sequence ID" value="XM_043310489.1"/>
</dbReference>
<organism evidence="3 4">
    <name type="scientific">Alternaria atra</name>
    <dbReference type="NCBI Taxonomy" id="119953"/>
    <lineage>
        <taxon>Eukaryota</taxon>
        <taxon>Fungi</taxon>
        <taxon>Dikarya</taxon>
        <taxon>Ascomycota</taxon>
        <taxon>Pezizomycotina</taxon>
        <taxon>Dothideomycetes</taxon>
        <taxon>Pleosporomycetidae</taxon>
        <taxon>Pleosporales</taxon>
        <taxon>Pleosporineae</taxon>
        <taxon>Pleosporaceae</taxon>
        <taxon>Alternaria</taxon>
        <taxon>Alternaria sect. Ulocladioides</taxon>
    </lineage>
</organism>
<dbReference type="GeneID" id="67014377"/>
<evidence type="ECO:0000256" key="1">
    <source>
        <dbReference type="ARBA" id="ARBA00022574"/>
    </source>
</evidence>
<dbReference type="Gene3D" id="2.130.10.10">
    <property type="entry name" value="YVTN repeat-like/Quinoprotein amine dehydrogenase"/>
    <property type="match status" value="1"/>
</dbReference>
<keyword evidence="2" id="KW-0677">Repeat</keyword>
<dbReference type="PANTHER" id="PTHR44472">
    <property type="entry name" value="DDB1- AND CUL4-ASSOCIATED FACTOR 4-RELATED"/>
    <property type="match status" value="1"/>
</dbReference>
<reference evidence="3" key="1">
    <citation type="submission" date="2021-05" db="EMBL/GenBank/DDBJ databases">
        <authorList>
            <person name="Stam R."/>
        </authorList>
    </citation>
    <scope>NUCLEOTIDE SEQUENCE</scope>
    <source>
        <strain evidence="3">CS162</strain>
    </source>
</reference>
<gene>
    <name evidence="3" type="ORF">ALTATR162_LOCUS2883</name>
</gene>
<keyword evidence="4" id="KW-1185">Reference proteome</keyword>
<dbReference type="PANTHER" id="PTHR44472:SF1">
    <property type="entry name" value="DDB1 AND CUL4 ASSOCIATED FACTOR 4"/>
    <property type="match status" value="1"/>
</dbReference>
<proteinExistence type="predicted"/>
<dbReference type="OrthoDB" id="128867at2759"/>
<evidence type="ECO:0000313" key="4">
    <source>
        <dbReference type="Proteomes" id="UP000676310"/>
    </source>
</evidence>
<dbReference type="SUPFAM" id="SSF50978">
    <property type="entry name" value="WD40 repeat-like"/>
    <property type="match status" value="1"/>
</dbReference>
<comment type="caution">
    <text evidence="3">The sequence shown here is derived from an EMBL/GenBank/DDBJ whole genome shotgun (WGS) entry which is preliminary data.</text>
</comment>
<dbReference type="InterPro" id="IPR036322">
    <property type="entry name" value="WD40_repeat_dom_sf"/>
</dbReference>
<protein>
    <recommendedName>
        <fullName evidence="5">WD40 repeat-like protein</fullName>
    </recommendedName>
</protein>
<dbReference type="InterPro" id="IPR001680">
    <property type="entry name" value="WD40_rpt"/>
</dbReference>
<dbReference type="AlphaFoldDB" id="A0A8J2HW27"/>
<evidence type="ECO:0000313" key="3">
    <source>
        <dbReference type="EMBL" id="CAG5152715.1"/>
    </source>
</evidence>
<accession>A0A8J2HW27</accession>